<dbReference type="PANTHER" id="PTHR33744">
    <property type="entry name" value="CARBOHYDRATE DIACID REGULATOR"/>
    <property type="match status" value="1"/>
</dbReference>
<dbReference type="AlphaFoldDB" id="A0A1I0YCH2"/>
<gene>
    <name evidence="2" type="ORF">SAMN05216249_10978</name>
</gene>
<dbReference type="STRING" id="1120918.SAMN05216249_10978"/>
<dbReference type="Gene3D" id="1.10.10.2840">
    <property type="entry name" value="PucR C-terminal helix-turn-helix domain"/>
    <property type="match status" value="1"/>
</dbReference>
<dbReference type="InterPro" id="IPR051448">
    <property type="entry name" value="CdaR-like_regulators"/>
</dbReference>
<evidence type="ECO:0000313" key="2">
    <source>
        <dbReference type="EMBL" id="SFB10497.1"/>
    </source>
</evidence>
<keyword evidence="3" id="KW-1185">Reference proteome</keyword>
<protein>
    <submittedName>
        <fullName evidence="2">PucR C-terminal helix-turn-helix domain-containing protein</fullName>
    </submittedName>
</protein>
<dbReference type="InterPro" id="IPR025736">
    <property type="entry name" value="PucR_C-HTH_dom"/>
</dbReference>
<evidence type="ECO:0000313" key="3">
    <source>
        <dbReference type="Proteomes" id="UP000198838"/>
    </source>
</evidence>
<name>A0A1I0YCH2_9FIRM</name>
<dbReference type="PANTHER" id="PTHR33744:SF1">
    <property type="entry name" value="DNA-BINDING TRANSCRIPTIONAL ACTIVATOR ADER"/>
    <property type="match status" value="1"/>
</dbReference>
<dbReference type="Pfam" id="PF13556">
    <property type="entry name" value="HTH_30"/>
    <property type="match status" value="1"/>
</dbReference>
<evidence type="ECO:0000259" key="1">
    <source>
        <dbReference type="Pfam" id="PF13556"/>
    </source>
</evidence>
<sequence length="546" mass="63399">MPTDKKIGFKLNMQIFVDEFNERKYNFKFINKGKDPGNIVGARLYKPDNTSFLDSVVYIARNKDLSCYETFSKGSFIIIGEPEDDTVYYSNARCIIMSEEHDLFDVFNIAAETLDKGFTWDRSLQSALGNFEGVDSLCKLSMEYFGNNPLFVHDAQFFKLSCPIYHPAMLTWVKDDQTGQEMIPISTVNEFKIDPEYLNTLETRGAHIFSEHIRGYRILYVNIWADNGKWLGRLCIDELITSIKPGQYLAAEYLTNMIKVAFERRNIKAGTYMRPFDKLMCAVVEGKEDARNVLNDIMRFNGWKLEDEYLCIKIGIRSQKEQDDQIGIVSTCSSIEAGIKGSHAFTLKDSMVVVVDLTMFGKSVYDFQQEFALIIREGLFKAGVSETFRGFDKTGYYYKQACIAYEYGVSSNSMEWCFKYREYALDYILDKMVEDIPYYVVCSPALEKLERYDKDNETELFKTLETYLENERNAVHTAKALFIHRSTLFYRLDRIKEITGASLEDADTRLYLMQSFKIYKRKRKNEEVLVTVKHNKKASKKQKKIN</sequence>
<organism evidence="2 3">
    <name type="scientific">Acetitomaculum ruminis DSM 5522</name>
    <dbReference type="NCBI Taxonomy" id="1120918"/>
    <lineage>
        <taxon>Bacteria</taxon>
        <taxon>Bacillati</taxon>
        <taxon>Bacillota</taxon>
        <taxon>Clostridia</taxon>
        <taxon>Lachnospirales</taxon>
        <taxon>Lachnospiraceae</taxon>
        <taxon>Acetitomaculum</taxon>
    </lineage>
</organism>
<proteinExistence type="predicted"/>
<dbReference type="InterPro" id="IPR042070">
    <property type="entry name" value="PucR_C-HTH_sf"/>
</dbReference>
<dbReference type="EMBL" id="FOJY01000009">
    <property type="protein sequence ID" value="SFB10497.1"/>
    <property type="molecule type" value="Genomic_DNA"/>
</dbReference>
<feature type="domain" description="PucR C-terminal helix-turn-helix" evidence="1">
    <location>
        <begin position="460"/>
        <end position="515"/>
    </location>
</feature>
<accession>A0A1I0YCH2</accession>
<dbReference type="Proteomes" id="UP000198838">
    <property type="component" value="Unassembled WGS sequence"/>
</dbReference>
<dbReference type="RefSeq" id="WP_092872291.1">
    <property type="nucleotide sequence ID" value="NZ_FOJY01000009.1"/>
</dbReference>
<reference evidence="2 3" key="1">
    <citation type="submission" date="2016-10" db="EMBL/GenBank/DDBJ databases">
        <authorList>
            <person name="de Groot N.N."/>
        </authorList>
    </citation>
    <scope>NUCLEOTIDE SEQUENCE [LARGE SCALE GENOMIC DNA]</scope>
    <source>
        <strain evidence="2 3">DSM 5522</strain>
    </source>
</reference>
<dbReference type="OrthoDB" id="1969285at2"/>